<dbReference type="AlphaFoldDB" id="A0A9W9PPE4"/>
<accession>A0A9W9PPE4</accession>
<protein>
    <submittedName>
        <fullName evidence="2">Uncharacterized protein</fullName>
    </submittedName>
</protein>
<dbReference type="OrthoDB" id="5429716at2759"/>
<reference evidence="2" key="1">
    <citation type="submission" date="2022-12" db="EMBL/GenBank/DDBJ databases">
        <authorList>
            <person name="Petersen C."/>
        </authorList>
    </citation>
    <scope>NUCLEOTIDE SEQUENCE</scope>
    <source>
        <strain evidence="2">IBT 21472</strain>
    </source>
</reference>
<dbReference type="Proteomes" id="UP001147746">
    <property type="component" value="Unassembled WGS sequence"/>
</dbReference>
<evidence type="ECO:0000313" key="3">
    <source>
        <dbReference type="Proteomes" id="UP001147746"/>
    </source>
</evidence>
<sequence>MPLPTASVGDGWFTFQNLGPATATFTPAPSCSASDRLQIGVIRSNYAEANWNVQCSTTGYEDCLPPTTTTTAPATTSTGYEEFWGYGAYYSPGLNCPSGWETIGLAARDANQTLSYSGIMVPTTTTAGYYRENHATILANVLESSETMALCCPSAMTADGMGGCYSAVPDYKPTVGCYVYTTAPFSYQISSVVETRHGAASTFLVDIPEYGDSVTKTYSRTFNHREQSRYTGISYVPMVTLVHHQSDTQPTATRNATAATSTSTTTSNAAGRLAPRSSTWDGLGAVVGISAAAMALGAAILF</sequence>
<organism evidence="2 3">
    <name type="scientific">Penicillium atrosanguineum</name>
    <dbReference type="NCBI Taxonomy" id="1132637"/>
    <lineage>
        <taxon>Eukaryota</taxon>
        <taxon>Fungi</taxon>
        <taxon>Dikarya</taxon>
        <taxon>Ascomycota</taxon>
        <taxon>Pezizomycotina</taxon>
        <taxon>Eurotiomycetes</taxon>
        <taxon>Eurotiomycetidae</taxon>
        <taxon>Eurotiales</taxon>
        <taxon>Aspergillaceae</taxon>
        <taxon>Penicillium</taxon>
    </lineage>
</organism>
<keyword evidence="3" id="KW-1185">Reference proteome</keyword>
<feature type="compositionally biased region" description="Low complexity" evidence="1">
    <location>
        <begin position="251"/>
        <end position="270"/>
    </location>
</feature>
<evidence type="ECO:0000313" key="2">
    <source>
        <dbReference type="EMBL" id="KAJ5299842.1"/>
    </source>
</evidence>
<evidence type="ECO:0000256" key="1">
    <source>
        <dbReference type="SAM" id="MobiDB-lite"/>
    </source>
</evidence>
<name>A0A9W9PPE4_9EURO</name>
<comment type="caution">
    <text evidence="2">The sequence shown here is derived from an EMBL/GenBank/DDBJ whole genome shotgun (WGS) entry which is preliminary data.</text>
</comment>
<reference evidence="2" key="2">
    <citation type="journal article" date="2023" name="IMA Fungus">
        <title>Comparative genomic study of the Penicillium genus elucidates a diverse pangenome and 15 lateral gene transfer events.</title>
        <authorList>
            <person name="Petersen C."/>
            <person name="Sorensen T."/>
            <person name="Nielsen M.R."/>
            <person name="Sondergaard T.E."/>
            <person name="Sorensen J.L."/>
            <person name="Fitzpatrick D.A."/>
            <person name="Frisvad J.C."/>
            <person name="Nielsen K.L."/>
        </authorList>
    </citation>
    <scope>NUCLEOTIDE SEQUENCE</scope>
    <source>
        <strain evidence="2">IBT 21472</strain>
    </source>
</reference>
<dbReference type="EMBL" id="JAPZBO010000010">
    <property type="protein sequence ID" value="KAJ5299842.1"/>
    <property type="molecule type" value="Genomic_DNA"/>
</dbReference>
<gene>
    <name evidence="2" type="ORF">N7476_011399</name>
</gene>
<proteinExistence type="predicted"/>
<feature type="region of interest" description="Disordered" evidence="1">
    <location>
        <begin position="246"/>
        <end position="273"/>
    </location>
</feature>